<protein>
    <submittedName>
        <fullName evidence="1">Uncharacterized protein</fullName>
    </submittedName>
</protein>
<organism evidence="1">
    <name type="scientific">Klebsiella phage phi1_175008</name>
    <dbReference type="NCBI Taxonomy" id="3127744"/>
    <lineage>
        <taxon>Viruses</taxon>
        <taxon>Duplodnaviria</taxon>
        <taxon>Heunggongvirae</taxon>
        <taxon>Uroviricota</taxon>
        <taxon>Caudoviricetes</taxon>
        <taxon>Stephanstirmvirinae</taxon>
    </lineage>
</organism>
<name>A0AC61ZSW1_9CAUD</name>
<evidence type="ECO:0000313" key="1">
    <source>
        <dbReference type="EMBL" id="WWT40961.1"/>
    </source>
</evidence>
<proteinExistence type="predicted"/>
<sequence length="70" mass="8177">MGANTRNRYGISRRFSVCYMLADDAIYRELIDNYQVSKITAQNGKEEHLKHVANIQALRDYISKQPINHH</sequence>
<accession>A0AC61ZSW1</accession>
<dbReference type="EMBL" id="PP357458">
    <property type="protein sequence ID" value="WWT40961.1"/>
    <property type="molecule type" value="Genomic_DNA"/>
</dbReference>
<reference evidence="1" key="1">
    <citation type="submission" date="2024-02" db="EMBL/GenBank/DDBJ databases">
        <title>Klebsiella phages.</title>
        <authorList>
            <person name="Li J."/>
            <person name="Feng Y."/>
            <person name="Zong Z."/>
        </authorList>
    </citation>
    <scope>NUCLEOTIDE SEQUENCE</scope>
</reference>